<sequence>MSYENKIMQLKKMLGDKKEKQELKPQFQKPVKPTYILEWEKSGLTTIENDFGVVLKRQVEYPLNFKHGHYELGGFFDAIEKWESSNVNHPFSLSYDEDILFFDTETTGLKGVGTHIFLIGSIEISNDKFILNQFVLADPENEAAFLFESKFWQRAQTIVTYNGKSFDWPQLETRWTLHQRHLPKLKEHRQIDLLHSSKRIWKNNLEKMKLSSVEEEKLGFKRIGDIPGFLAPIIYADAIKSGNAETLMKVLVHNEWDLLSLITLYIHSTNILLENKIEEAATTITNVGKWYKDLKQKDESELFLRSVTNNFNEEDSGLANYYLGFELKKNAQYKDAVISFEKSIPYIDIKKKIKAYEQLSMICEHQFKSFNKALDYTIQGIHLIEKTNAYSNEQKIKLLQSWEKRYQRIENKGNIIISSNGK</sequence>
<dbReference type="SUPFAM" id="SSF48452">
    <property type="entry name" value="TPR-like"/>
    <property type="match status" value="1"/>
</dbReference>
<dbReference type="InterPro" id="IPR036397">
    <property type="entry name" value="RNaseH_sf"/>
</dbReference>
<dbReference type="Gene3D" id="3.30.420.10">
    <property type="entry name" value="Ribonuclease H-like superfamily/Ribonuclease H"/>
    <property type="match status" value="1"/>
</dbReference>
<evidence type="ECO:0000313" key="2">
    <source>
        <dbReference type="EMBL" id="KGR90512.1"/>
    </source>
</evidence>
<evidence type="ECO:0000259" key="1">
    <source>
        <dbReference type="Pfam" id="PF13482"/>
    </source>
</evidence>
<dbReference type="OrthoDB" id="9790530at2"/>
<dbReference type="Pfam" id="PF13482">
    <property type="entry name" value="RNase_H_2"/>
    <property type="match status" value="1"/>
</dbReference>
<keyword evidence="2" id="KW-0540">Nuclease</keyword>
<dbReference type="InterPro" id="IPR038720">
    <property type="entry name" value="YprB_RNase_H-like_dom"/>
</dbReference>
<proteinExistence type="predicted"/>
<keyword evidence="3" id="KW-1185">Reference proteome</keyword>
<dbReference type="PANTHER" id="PTHR38462">
    <property type="entry name" value="EXONUCLEASE-LIKE PROTEIN"/>
    <property type="match status" value="1"/>
</dbReference>
<comment type="caution">
    <text evidence="2">The sequence shown here is derived from an EMBL/GenBank/DDBJ whole genome shotgun (WGS) entry which is preliminary data.</text>
</comment>
<name>A0A0A3JU28_9BACL</name>
<dbReference type="RefSeq" id="WP_036176695.1">
    <property type="nucleotide sequence ID" value="NZ_AVCZ01000018.1"/>
</dbReference>
<accession>A0A0A3JU28</accession>
<protein>
    <submittedName>
        <fullName evidence="2">Exonuclease</fullName>
    </submittedName>
</protein>
<dbReference type="InterPro" id="IPR012337">
    <property type="entry name" value="RNaseH-like_sf"/>
</dbReference>
<gene>
    <name evidence="2" type="ORF">CD30_11265</name>
</gene>
<dbReference type="InterPro" id="IPR011990">
    <property type="entry name" value="TPR-like_helical_dom_sf"/>
</dbReference>
<dbReference type="PANTHER" id="PTHR38462:SF1">
    <property type="entry name" value="YPRB RIBONUCLEASE H-LIKE DOMAIN-CONTAINING PROTEIN"/>
    <property type="match status" value="1"/>
</dbReference>
<evidence type="ECO:0000313" key="3">
    <source>
        <dbReference type="Proteomes" id="UP000030595"/>
    </source>
</evidence>
<dbReference type="AlphaFoldDB" id="A0A0A3JU28"/>
<keyword evidence="2" id="KW-0378">Hydrolase</keyword>
<feature type="domain" description="YprB ribonuclease H-like" evidence="1">
    <location>
        <begin position="100"/>
        <end position="267"/>
    </location>
</feature>
<dbReference type="eggNOG" id="COG3359">
    <property type="taxonomic scope" value="Bacteria"/>
</dbReference>
<dbReference type="GO" id="GO:0004527">
    <property type="term" value="F:exonuclease activity"/>
    <property type="evidence" value="ECO:0007669"/>
    <property type="project" value="UniProtKB-KW"/>
</dbReference>
<dbReference type="Proteomes" id="UP000030595">
    <property type="component" value="Unassembled WGS sequence"/>
</dbReference>
<keyword evidence="2" id="KW-0269">Exonuclease</keyword>
<organism evidence="2 3">
    <name type="scientific">Ureibacillus massiliensis 4400831 = CIP 108448 = CCUG 49529</name>
    <dbReference type="NCBI Taxonomy" id="1211035"/>
    <lineage>
        <taxon>Bacteria</taxon>
        <taxon>Bacillati</taxon>
        <taxon>Bacillota</taxon>
        <taxon>Bacilli</taxon>
        <taxon>Bacillales</taxon>
        <taxon>Caryophanaceae</taxon>
        <taxon>Ureibacillus</taxon>
    </lineage>
</organism>
<dbReference type="EMBL" id="JPVQ01000018">
    <property type="protein sequence ID" value="KGR90512.1"/>
    <property type="molecule type" value="Genomic_DNA"/>
</dbReference>
<dbReference type="GO" id="GO:0003676">
    <property type="term" value="F:nucleic acid binding"/>
    <property type="evidence" value="ECO:0007669"/>
    <property type="project" value="InterPro"/>
</dbReference>
<reference evidence="2 3" key="1">
    <citation type="submission" date="2014-02" db="EMBL/GenBank/DDBJ databases">
        <title>Draft genome sequence of Lysinibacillus massiliensis CCUG 49529.</title>
        <authorList>
            <person name="Zhang F."/>
            <person name="Wang G."/>
            <person name="Zhang L."/>
        </authorList>
    </citation>
    <scope>NUCLEOTIDE SEQUENCE [LARGE SCALE GENOMIC DNA]</scope>
    <source>
        <strain evidence="2 3">CCUG 49529</strain>
    </source>
</reference>
<dbReference type="SUPFAM" id="SSF53098">
    <property type="entry name" value="Ribonuclease H-like"/>
    <property type="match status" value="1"/>
</dbReference>